<name>A0A0F9IL28_9ZZZZ</name>
<keyword evidence="1" id="KW-0812">Transmembrane</keyword>
<gene>
    <name evidence="2" type="ORF">LCGC14_1565860</name>
</gene>
<keyword evidence="1" id="KW-1133">Transmembrane helix</keyword>
<evidence type="ECO:0000256" key="1">
    <source>
        <dbReference type="SAM" id="Phobius"/>
    </source>
</evidence>
<proteinExistence type="predicted"/>
<dbReference type="AlphaFoldDB" id="A0A0F9IL28"/>
<keyword evidence="1" id="KW-0472">Membrane</keyword>
<dbReference type="EMBL" id="LAZR01012150">
    <property type="protein sequence ID" value="KKM32237.1"/>
    <property type="molecule type" value="Genomic_DNA"/>
</dbReference>
<sequence length="87" mass="10367">MTEKYLVDCPTTILWGLLLLNLVFFTHQIILGSYWAFSSYGGVMVSSYVLHKIYYKWKPEIAQMEKEIQEIQGQIRSHYNTYLTRIR</sequence>
<evidence type="ECO:0000313" key="2">
    <source>
        <dbReference type="EMBL" id="KKM32237.1"/>
    </source>
</evidence>
<organism evidence="2">
    <name type="scientific">marine sediment metagenome</name>
    <dbReference type="NCBI Taxonomy" id="412755"/>
    <lineage>
        <taxon>unclassified sequences</taxon>
        <taxon>metagenomes</taxon>
        <taxon>ecological metagenomes</taxon>
    </lineage>
</organism>
<protein>
    <submittedName>
        <fullName evidence="2">Uncharacterized protein</fullName>
    </submittedName>
</protein>
<feature type="transmembrane region" description="Helical" evidence="1">
    <location>
        <begin position="12"/>
        <end position="31"/>
    </location>
</feature>
<reference evidence="2" key="1">
    <citation type="journal article" date="2015" name="Nature">
        <title>Complex archaea that bridge the gap between prokaryotes and eukaryotes.</title>
        <authorList>
            <person name="Spang A."/>
            <person name="Saw J.H."/>
            <person name="Jorgensen S.L."/>
            <person name="Zaremba-Niedzwiedzka K."/>
            <person name="Martijn J."/>
            <person name="Lind A.E."/>
            <person name="van Eijk R."/>
            <person name="Schleper C."/>
            <person name="Guy L."/>
            <person name="Ettema T.J."/>
        </authorList>
    </citation>
    <scope>NUCLEOTIDE SEQUENCE</scope>
</reference>
<comment type="caution">
    <text evidence="2">The sequence shown here is derived from an EMBL/GenBank/DDBJ whole genome shotgun (WGS) entry which is preliminary data.</text>
</comment>
<accession>A0A0F9IL28</accession>